<dbReference type="PANTHER" id="PTHR12858:SF1">
    <property type="entry name" value="PRE-RRNA-PROCESSING PROTEIN TSR1 HOMOLOG"/>
    <property type="match status" value="1"/>
</dbReference>
<dbReference type="InterPro" id="IPR007034">
    <property type="entry name" value="BMS1_TSR1_C"/>
</dbReference>
<dbReference type="GO" id="GO:0005525">
    <property type="term" value="F:GTP binding"/>
    <property type="evidence" value="ECO:0007669"/>
    <property type="project" value="TreeGrafter"/>
</dbReference>
<dbReference type="InterPro" id="IPR039761">
    <property type="entry name" value="Bms1/Tsr1"/>
</dbReference>
<dbReference type="GeneID" id="8851392"/>
<evidence type="ECO:0000256" key="3">
    <source>
        <dbReference type="ARBA" id="ARBA00023242"/>
    </source>
</evidence>
<dbReference type="RefSeq" id="XP_002678965.1">
    <property type="nucleotide sequence ID" value="XM_002678919.1"/>
</dbReference>
<evidence type="ECO:0000256" key="2">
    <source>
        <dbReference type="ARBA" id="ARBA00022517"/>
    </source>
</evidence>
<comment type="subcellular location">
    <subcellularLocation>
        <location evidence="1">Nucleus</location>
        <location evidence="1">Nucleolus</location>
    </subcellularLocation>
</comment>
<dbReference type="AlphaFoldDB" id="D2V9Z5"/>
<protein>
    <submittedName>
        <fullName evidence="7">DUF663 domain-containing protein</fullName>
    </submittedName>
</protein>
<dbReference type="Proteomes" id="UP000006671">
    <property type="component" value="Unassembled WGS sequence"/>
</dbReference>
<feature type="domain" description="Bms1-type G" evidence="6">
    <location>
        <begin position="84"/>
        <end position="277"/>
    </location>
</feature>
<evidence type="ECO:0000256" key="4">
    <source>
        <dbReference type="ARBA" id="ARBA00038288"/>
    </source>
</evidence>
<dbReference type="eggNOG" id="KOG1980">
    <property type="taxonomic scope" value="Eukaryota"/>
</dbReference>
<dbReference type="GO" id="GO:0005730">
    <property type="term" value="C:nucleolus"/>
    <property type="evidence" value="ECO:0007669"/>
    <property type="project" value="UniProtKB-SubCell"/>
</dbReference>
<dbReference type="GO" id="GO:0000479">
    <property type="term" value="P:endonucleolytic cleavage of tricistronic rRNA transcript (SSU-rRNA, 5.8S rRNA, LSU-rRNA)"/>
    <property type="evidence" value="ECO:0007669"/>
    <property type="project" value="TreeGrafter"/>
</dbReference>
<dbReference type="STRING" id="5762.D2V9Z5"/>
<sequence>MSTHHRSSSLHQENKKHKSKHISKRQLKKESKGRVEHEGGLKASQMKKTHQNAKAQRKQRAKQVRDNKKQQILYRQRLGRSGNPPRIVSVMSLSGQDEGEVESVFSDIMSRSEEFESGKINLNDLDFSSVRSIRLQKEFQQKSLTLFCVKQANSRSVLDAAKVSDIMIFVLPAQSIQFNGNQEPSLHPTAKYNLSLLRAQGLPSSIVVLQGLNQISQKKQNDVKQVVNKIMKDEIPDFEKVFSLTSTTNSMDDSANFETTKTEMKQILLRLNSLTPKTIYWRENHPYMIVENLEFIKKDQSEINELSDENSNNGTLVIRGYLRGKPASPNQLFHLVNYGTYQLDKIVLEKENSHAYSKKKQQGSSSNAMEDDKVGTSQMSTTADSNEPKTLLPDEKQESLQTALEPNLMDGEQTLPTKEDYEMELANQITEKQAGYVYHKKVVPKGMTPTEAAWIIDHLEDAEEDQSDEEEDEMIDEANRAVAADEEERRVDFNFDIASEAQTHIEKHFNLDEMDEDMTEEERIAEMMRAIKSRKEMKNEMDYPDEVDTPLDIPARVRFQKYRGLKSFRSSPWDAEENLPLDYSRIFRFKNFQTSQKLALEGFDPENDYNLWENYITLHIANVPANMCEVIQQKKEPLIVFGLLKHEQKTSLVHLLVKRTNDSVVVKQSTSYDPSDNITKMIEYHPQEDDDGEEEPIPGAEVEENPIKSKDELIIQIGFRTFKCNPIYSEHNPRNDKHKYERFFAPYRFLIATVYAPVTFKPAPVLMFRRNNKNTMSLVDNMIVQTEPSQTLDQPNLDFVGHGTVHGVDPYRRVIKKIILTGHPYKLHKNQVVARYMFFNPEDIRWFKPVEVYTKYGRHGIIKEAVGTHGYMRCLFDDIVLPKDTICMNLYKRVFPKWTTESSSLLAGPTISIPRPLKQTTSSGGAYLNEEAIRRLGIMSKSEELEMIED</sequence>
<feature type="compositionally biased region" description="Basic and acidic residues" evidence="5">
    <location>
        <begin position="28"/>
        <end position="40"/>
    </location>
</feature>
<dbReference type="FunCoup" id="D2V9Z5">
    <property type="interactions" value="387"/>
</dbReference>
<dbReference type="InterPro" id="IPR012948">
    <property type="entry name" value="AARP2CN"/>
</dbReference>
<comment type="similarity">
    <text evidence="4">Belongs to the TRAFAC class translation factor GTPase superfamily. Bms1-like GTPase family. TSR1 subfamily.</text>
</comment>
<dbReference type="PANTHER" id="PTHR12858">
    <property type="entry name" value="RIBOSOME BIOGENESIS PROTEIN"/>
    <property type="match status" value="1"/>
</dbReference>
<dbReference type="Pfam" id="PF22298">
    <property type="entry name" value="Tsr1_G-like"/>
    <property type="match status" value="1"/>
</dbReference>
<gene>
    <name evidence="7" type="ORF">NAEGRDRAFT_79159</name>
</gene>
<dbReference type="Pfam" id="PF08142">
    <property type="entry name" value="AARP2CN"/>
    <property type="match status" value="1"/>
</dbReference>
<accession>D2V9Z5</accession>
<name>D2V9Z5_NAEGR</name>
<dbReference type="GO" id="GO:0030688">
    <property type="term" value="C:preribosome, small subunit precursor"/>
    <property type="evidence" value="ECO:0007669"/>
    <property type="project" value="TreeGrafter"/>
</dbReference>
<evidence type="ECO:0000313" key="7">
    <source>
        <dbReference type="EMBL" id="EFC46221.1"/>
    </source>
</evidence>
<dbReference type="OrthoDB" id="119302at2759"/>
<dbReference type="Pfam" id="PF04950">
    <property type="entry name" value="RIBIOP_C"/>
    <property type="match status" value="2"/>
</dbReference>
<dbReference type="GO" id="GO:0000462">
    <property type="term" value="P:maturation of SSU-rRNA from tricistronic rRNA transcript (SSU-rRNA, 5.8S rRNA, LSU-rRNA)"/>
    <property type="evidence" value="ECO:0007669"/>
    <property type="project" value="TreeGrafter"/>
</dbReference>
<feature type="compositionally biased region" description="Polar residues" evidence="5">
    <location>
        <begin position="375"/>
        <end position="385"/>
    </location>
</feature>
<dbReference type="SMART" id="SM00785">
    <property type="entry name" value="AARP2CN"/>
    <property type="match status" value="1"/>
</dbReference>
<keyword evidence="2" id="KW-0690">Ribosome biogenesis</keyword>
<dbReference type="EMBL" id="GG738859">
    <property type="protein sequence ID" value="EFC46221.1"/>
    <property type="molecule type" value="Genomic_DNA"/>
</dbReference>
<dbReference type="GO" id="GO:0003924">
    <property type="term" value="F:GTPase activity"/>
    <property type="evidence" value="ECO:0007669"/>
    <property type="project" value="TreeGrafter"/>
</dbReference>
<evidence type="ECO:0000256" key="5">
    <source>
        <dbReference type="SAM" id="MobiDB-lite"/>
    </source>
</evidence>
<feature type="compositionally biased region" description="Basic residues" evidence="5">
    <location>
        <begin position="45"/>
        <end position="62"/>
    </location>
</feature>
<dbReference type="GO" id="GO:0034511">
    <property type="term" value="F:U3 snoRNA binding"/>
    <property type="evidence" value="ECO:0007669"/>
    <property type="project" value="TreeGrafter"/>
</dbReference>
<dbReference type="KEGG" id="ngr:NAEGRDRAFT_79159"/>
<reference evidence="7 8" key="1">
    <citation type="journal article" date="2010" name="Cell">
        <title>The genome of Naegleria gruberi illuminates early eukaryotic versatility.</title>
        <authorList>
            <person name="Fritz-Laylin L.K."/>
            <person name="Prochnik S.E."/>
            <person name="Ginger M.L."/>
            <person name="Dacks J.B."/>
            <person name="Carpenter M.L."/>
            <person name="Field M.C."/>
            <person name="Kuo A."/>
            <person name="Paredez A."/>
            <person name="Chapman J."/>
            <person name="Pham J."/>
            <person name="Shu S."/>
            <person name="Neupane R."/>
            <person name="Cipriano M."/>
            <person name="Mancuso J."/>
            <person name="Tu H."/>
            <person name="Salamov A."/>
            <person name="Lindquist E."/>
            <person name="Shapiro H."/>
            <person name="Lucas S."/>
            <person name="Grigoriev I.V."/>
            <person name="Cande W.Z."/>
            <person name="Fulton C."/>
            <person name="Rokhsar D.S."/>
            <person name="Dawson S.C."/>
        </authorList>
    </citation>
    <scope>NUCLEOTIDE SEQUENCE [LARGE SCALE GENOMIC DNA]</scope>
    <source>
        <strain evidence="7 8">NEG-M</strain>
    </source>
</reference>
<evidence type="ECO:0000259" key="6">
    <source>
        <dbReference type="PROSITE" id="PS51714"/>
    </source>
</evidence>
<organism evidence="8">
    <name type="scientific">Naegleria gruberi</name>
    <name type="common">Amoeba</name>
    <dbReference type="NCBI Taxonomy" id="5762"/>
    <lineage>
        <taxon>Eukaryota</taxon>
        <taxon>Discoba</taxon>
        <taxon>Heterolobosea</taxon>
        <taxon>Tetramitia</taxon>
        <taxon>Eutetramitia</taxon>
        <taxon>Vahlkampfiidae</taxon>
        <taxon>Naegleria</taxon>
    </lineage>
</organism>
<dbReference type="SMART" id="SM01362">
    <property type="entry name" value="DUF663"/>
    <property type="match status" value="1"/>
</dbReference>
<dbReference type="PROSITE" id="PS51714">
    <property type="entry name" value="G_BMS1"/>
    <property type="match status" value="1"/>
</dbReference>
<keyword evidence="3" id="KW-0539">Nucleus</keyword>
<dbReference type="InParanoid" id="D2V9Z5"/>
<dbReference type="VEuPathDB" id="AmoebaDB:NAEGRDRAFT_79159"/>
<dbReference type="InterPro" id="IPR030387">
    <property type="entry name" value="G_Bms1/Tsr1_dom"/>
</dbReference>
<feature type="region of interest" description="Disordered" evidence="5">
    <location>
        <begin position="354"/>
        <end position="393"/>
    </location>
</feature>
<feature type="compositionally biased region" description="Basic residues" evidence="5">
    <location>
        <begin position="1"/>
        <end position="27"/>
    </location>
</feature>
<keyword evidence="8" id="KW-1185">Reference proteome</keyword>
<evidence type="ECO:0000313" key="8">
    <source>
        <dbReference type="Proteomes" id="UP000006671"/>
    </source>
</evidence>
<proteinExistence type="inferred from homology"/>
<feature type="region of interest" description="Disordered" evidence="5">
    <location>
        <begin position="1"/>
        <end position="86"/>
    </location>
</feature>
<evidence type="ECO:0000256" key="1">
    <source>
        <dbReference type="ARBA" id="ARBA00004604"/>
    </source>
</evidence>